<proteinExistence type="inferred from homology"/>
<name>A0A7K1YCS9_9SPHI</name>
<dbReference type="SUPFAM" id="SSF53383">
    <property type="entry name" value="PLP-dependent transferases"/>
    <property type="match status" value="1"/>
</dbReference>
<dbReference type="Gene3D" id="3.90.1150.10">
    <property type="entry name" value="Aspartate Aminotransferase, domain 1"/>
    <property type="match status" value="1"/>
</dbReference>
<keyword evidence="6" id="KW-0808">Transferase</keyword>
<dbReference type="GO" id="GO:0019346">
    <property type="term" value="P:transsulfuration"/>
    <property type="evidence" value="ECO:0007669"/>
    <property type="project" value="InterPro"/>
</dbReference>
<dbReference type="EMBL" id="WVHT01000006">
    <property type="protein sequence ID" value="MXV52181.1"/>
    <property type="molecule type" value="Genomic_DNA"/>
</dbReference>
<dbReference type="PANTHER" id="PTHR11808">
    <property type="entry name" value="TRANS-SULFURATION ENZYME FAMILY MEMBER"/>
    <property type="match status" value="1"/>
</dbReference>
<dbReference type="CDD" id="cd00614">
    <property type="entry name" value="CGS_like"/>
    <property type="match status" value="1"/>
</dbReference>
<dbReference type="GO" id="GO:0019343">
    <property type="term" value="P:cysteine biosynthetic process via cystathionine"/>
    <property type="evidence" value="ECO:0007669"/>
    <property type="project" value="TreeGrafter"/>
</dbReference>
<dbReference type="Proteomes" id="UP000466586">
    <property type="component" value="Unassembled WGS sequence"/>
</dbReference>
<comment type="cofactor">
    <cofactor evidence="1 5">
        <name>pyridoxal 5'-phosphate</name>
        <dbReference type="ChEBI" id="CHEBI:597326"/>
    </cofactor>
</comment>
<keyword evidence="6" id="KW-0032">Aminotransferase</keyword>
<comment type="similarity">
    <text evidence="2 5">Belongs to the trans-sulfuration enzymes family.</text>
</comment>
<dbReference type="GO" id="GO:0030170">
    <property type="term" value="F:pyridoxal phosphate binding"/>
    <property type="evidence" value="ECO:0007669"/>
    <property type="project" value="InterPro"/>
</dbReference>
<gene>
    <name evidence="6" type="ORF">GS399_14480</name>
</gene>
<comment type="caution">
    <text evidence="6">The sequence shown here is derived from an EMBL/GenBank/DDBJ whole genome shotgun (WGS) entry which is preliminary data.</text>
</comment>
<dbReference type="InterPro" id="IPR015424">
    <property type="entry name" value="PyrdxlP-dep_Trfase"/>
</dbReference>
<keyword evidence="7" id="KW-1185">Reference proteome</keyword>
<evidence type="ECO:0000256" key="2">
    <source>
        <dbReference type="ARBA" id="ARBA00009077"/>
    </source>
</evidence>
<evidence type="ECO:0000256" key="4">
    <source>
        <dbReference type="PIRSR" id="PIRSR001434-2"/>
    </source>
</evidence>
<dbReference type="FunFam" id="3.40.640.10:FF:000046">
    <property type="entry name" value="Cystathionine gamma-lyase"/>
    <property type="match status" value="1"/>
</dbReference>
<evidence type="ECO:0000256" key="1">
    <source>
        <dbReference type="ARBA" id="ARBA00001933"/>
    </source>
</evidence>
<evidence type="ECO:0000313" key="7">
    <source>
        <dbReference type="Proteomes" id="UP000466586"/>
    </source>
</evidence>
<evidence type="ECO:0000256" key="5">
    <source>
        <dbReference type="RuleBase" id="RU362118"/>
    </source>
</evidence>
<dbReference type="PROSITE" id="PS00868">
    <property type="entry name" value="CYS_MET_METAB_PP"/>
    <property type="match status" value="1"/>
</dbReference>
<dbReference type="GO" id="GO:0005737">
    <property type="term" value="C:cytoplasm"/>
    <property type="evidence" value="ECO:0007669"/>
    <property type="project" value="TreeGrafter"/>
</dbReference>
<feature type="modified residue" description="N6-(pyridoxal phosphate)lysine" evidence="4">
    <location>
        <position position="195"/>
    </location>
</feature>
<dbReference type="RefSeq" id="WP_160845353.1">
    <property type="nucleotide sequence ID" value="NZ_WVHT01000006.1"/>
</dbReference>
<evidence type="ECO:0000313" key="6">
    <source>
        <dbReference type="EMBL" id="MXV52181.1"/>
    </source>
</evidence>
<evidence type="ECO:0000256" key="3">
    <source>
        <dbReference type="ARBA" id="ARBA00022898"/>
    </source>
</evidence>
<dbReference type="PIRSF" id="PIRSF001434">
    <property type="entry name" value="CGS"/>
    <property type="match status" value="1"/>
</dbReference>
<keyword evidence="3 4" id="KW-0663">Pyridoxal phosphate</keyword>
<dbReference type="Gene3D" id="3.40.640.10">
    <property type="entry name" value="Type I PLP-dependent aspartate aminotransferase-like (Major domain)"/>
    <property type="match status" value="1"/>
</dbReference>
<dbReference type="InterPro" id="IPR054542">
    <property type="entry name" value="Cys_met_metab_PP"/>
</dbReference>
<organism evidence="6 7">
    <name type="scientific">Hufsiella arboris</name>
    <dbReference type="NCBI Taxonomy" id="2695275"/>
    <lineage>
        <taxon>Bacteria</taxon>
        <taxon>Pseudomonadati</taxon>
        <taxon>Bacteroidota</taxon>
        <taxon>Sphingobacteriia</taxon>
        <taxon>Sphingobacteriales</taxon>
        <taxon>Sphingobacteriaceae</taxon>
        <taxon>Hufsiella</taxon>
    </lineage>
</organism>
<reference evidence="6 7" key="1">
    <citation type="submission" date="2019-11" db="EMBL/GenBank/DDBJ databases">
        <title>Pedobacter sp. HMF7647 Genome sequencing and assembly.</title>
        <authorList>
            <person name="Kang H."/>
            <person name="Kim H."/>
            <person name="Joh K."/>
        </authorList>
    </citation>
    <scope>NUCLEOTIDE SEQUENCE [LARGE SCALE GENOMIC DNA]</scope>
    <source>
        <strain evidence="6 7">HMF7647</strain>
    </source>
</reference>
<dbReference type="InterPro" id="IPR015422">
    <property type="entry name" value="PyrdxlP-dep_Trfase_small"/>
</dbReference>
<dbReference type="GO" id="GO:0004123">
    <property type="term" value="F:cystathionine gamma-lyase activity"/>
    <property type="evidence" value="ECO:0007669"/>
    <property type="project" value="TreeGrafter"/>
</dbReference>
<sequence length="375" mass="40599">MKLETIAIHSGNRIDETTKAAIQPITLSTTFERGADGDYPGGYIYTRSDNPNRASLEDVLAKLENGADACAFSSGNAAGGSVFQALKPGSHVIAPSDMYHGLRNLLLQVYQGILTVDFVDQSAIENIKAAIKPETRLIWIETPSNPLLKITDIRSITKLAKEQGIFVCCDNTFATPVLQSPLLLDADLVMHSTTKYLGGHSDVLGGALITKEKSDFWQRIRDIQGLSGAVPSPFDCYMTVRGIKTLPYRMKGHVENAQKLAEFLSTHDDIEAVFYPGLPSHENHSVAASQMNGFGGMLSFLVKGDEQAAKKVANATKIFTQATSLGGVESLIEHRASVEGPDTKTPVNLLRVSVGLENIDDLVEDISLAIRTLKN</sequence>
<accession>A0A7K1YCS9</accession>
<dbReference type="InterPro" id="IPR000277">
    <property type="entry name" value="Cys/Met-Metab_PyrdxlP-dep_enz"/>
</dbReference>
<dbReference type="PANTHER" id="PTHR11808:SF15">
    <property type="entry name" value="CYSTATHIONINE GAMMA-LYASE"/>
    <property type="match status" value="1"/>
</dbReference>
<dbReference type="AlphaFoldDB" id="A0A7K1YCS9"/>
<dbReference type="GO" id="GO:0008483">
    <property type="term" value="F:transaminase activity"/>
    <property type="evidence" value="ECO:0007669"/>
    <property type="project" value="UniProtKB-KW"/>
</dbReference>
<dbReference type="Pfam" id="PF01053">
    <property type="entry name" value="Cys_Met_Meta_PP"/>
    <property type="match status" value="1"/>
</dbReference>
<protein>
    <submittedName>
        <fullName evidence="6">Aminotransferase class I/II-fold pyridoxal phosphate-dependent enzyme</fullName>
    </submittedName>
</protein>
<dbReference type="InterPro" id="IPR015421">
    <property type="entry name" value="PyrdxlP-dep_Trfase_major"/>
</dbReference>